<evidence type="ECO:0000313" key="1">
    <source>
        <dbReference type="EMBL" id="KAI2381848.1"/>
    </source>
</evidence>
<name>A0ACB8UQM5_9EURO</name>
<reference evidence="1" key="1">
    <citation type="journal article" date="2022" name="bioRxiv">
        <title>Population genetic analysis of Ophidiomyces ophidiicola, the causative agent of snake fungal disease, indicates recent introductions to the USA.</title>
        <authorList>
            <person name="Ladner J.T."/>
            <person name="Palmer J.M."/>
            <person name="Ettinger C.L."/>
            <person name="Stajich J.E."/>
            <person name="Farrell T.M."/>
            <person name="Glorioso B.M."/>
            <person name="Lawson B."/>
            <person name="Price S.J."/>
            <person name="Stengle A.G."/>
            <person name="Grear D.A."/>
            <person name="Lorch J.M."/>
        </authorList>
    </citation>
    <scope>NUCLEOTIDE SEQUENCE</scope>
    <source>
        <strain evidence="1">NWHC 24266-5</strain>
    </source>
</reference>
<comment type="caution">
    <text evidence="1">The sequence shown here is derived from an EMBL/GenBank/DDBJ whole genome shotgun (WGS) entry which is preliminary data.</text>
</comment>
<protein>
    <submittedName>
        <fullName evidence="1">Uncharacterized protein</fullName>
    </submittedName>
</protein>
<organism evidence="1">
    <name type="scientific">Ophidiomyces ophidiicola</name>
    <dbReference type="NCBI Taxonomy" id="1387563"/>
    <lineage>
        <taxon>Eukaryota</taxon>
        <taxon>Fungi</taxon>
        <taxon>Dikarya</taxon>
        <taxon>Ascomycota</taxon>
        <taxon>Pezizomycotina</taxon>
        <taxon>Eurotiomycetes</taxon>
        <taxon>Eurotiomycetidae</taxon>
        <taxon>Onygenales</taxon>
        <taxon>Onygenaceae</taxon>
        <taxon>Ophidiomyces</taxon>
    </lineage>
</organism>
<accession>A0ACB8UQM5</accession>
<dbReference type="EMBL" id="JALBCA010000163">
    <property type="protein sequence ID" value="KAI2381848.1"/>
    <property type="molecule type" value="Genomic_DNA"/>
</dbReference>
<sequence length="482" mass="53677">MARKSNFDGKSLLSQVGGRSTKKRVTDLLLAEDDISDAPSSAGSASPPKKRKTSRPEPATDDDPISSSEEDTQASCLKTVSGPRRRARAQSTYDFEANFALIDAEATAKPLEKAAFTNPNQKQTRRATRSNTITREVDGQKTSNTFSSNNPGLDTFSVHFSRTKKGNGRRYGKSFSKNTQPSPKTDEVKFIIPPEPLDEASLSASDEPQFKVPITIDDLHGSPIPTNSSRDIVETLVFDTGVDSRESSPLSSAPSELDVPADEKRWLPEEFICCPACRERLDPEYLAEHQLENTKGLSIRKQLQFCRQHKRWSAERDWNIRGYPDIDWNGLDERLERYFDDLEQILMRKKPSFFRNSLESSSGGSSKKNTFRLTANSNFDSMSSGYYGPRGSKRMADAIISKFASKIRRIASSDPLIQAAGVSGYIQTVLVPELTVMLVKDDISGDDENARQIIRESMVIGALVNEEQDDIVEIHDEGNTQF</sequence>
<gene>
    <name evidence="1" type="ORF">LOY88_006535</name>
</gene>
<proteinExistence type="predicted"/>